<dbReference type="RefSeq" id="XP_012197325.1">
    <property type="nucleotide sequence ID" value="XM_012341935.1"/>
</dbReference>
<protein>
    <recommendedName>
        <fullName evidence="3">PDZ domain-containing protein</fullName>
    </recommendedName>
</protein>
<dbReference type="VEuPathDB" id="FungiDB:SPRG_03358"/>
<name>A0A067D070_SAPPC</name>
<evidence type="ECO:0008006" key="3">
    <source>
        <dbReference type="Google" id="ProtNLM"/>
    </source>
</evidence>
<dbReference type="OMA" id="KFCLPER"/>
<reference evidence="1 2" key="1">
    <citation type="journal article" date="2013" name="PLoS Genet.">
        <title>Distinctive expansion of potential virulence genes in the genome of the oomycete fish pathogen Saprolegnia parasitica.</title>
        <authorList>
            <person name="Jiang R.H."/>
            <person name="de Bruijn I."/>
            <person name="Haas B.J."/>
            <person name="Belmonte R."/>
            <person name="Lobach L."/>
            <person name="Christie J."/>
            <person name="van den Ackerveken G."/>
            <person name="Bottin A."/>
            <person name="Bulone V."/>
            <person name="Diaz-Moreno S.M."/>
            <person name="Dumas B."/>
            <person name="Fan L."/>
            <person name="Gaulin E."/>
            <person name="Govers F."/>
            <person name="Grenville-Briggs L.J."/>
            <person name="Horner N.R."/>
            <person name="Levin J.Z."/>
            <person name="Mammella M."/>
            <person name="Meijer H.J."/>
            <person name="Morris P."/>
            <person name="Nusbaum C."/>
            <person name="Oome S."/>
            <person name="Phillips A.J."/>
            <person name="van Rooyen D."/>
            <person name="Rzeszutek E."/>
            <person name="Saraiva M."/>
            <person name="Secombes C.J."/>
            <person name="Seidl M.F."/>
            <person name="Snel B."/>
            <person name="Stassen J.H."/>
            <person name="Sykes S."/>
            <person name="Tripathy S."/>
            <person name="van den Berg H."/>
            <person name="Vega-Arreguin J.C."/>
            <person name="Wawra S."/>
            <person name="Young S.K."/>
            <person name="Zeng Q."/>
            <person name="Dieguez-Uribeondo J."/>
            <person name="Russ C."/>
            <person name="Tyler B.M."/>
            <person name="van West P."/>
        </authorList>
    </citation>
    <scope>NUCLEOTIDE SEQUENCE [LARGE SCALE GENOMIC DNA]</scope>
    <source>
        <strain evidence="1 2">CBS 223.65</strain>
    </source>
</reference>
<dbReference type="GeneID" id="24125871"/>
<organism evidence="1 2">
    <name type="scientific">Saprolegnia parasitica (strain CBS 223.65)</name>
    <dbReference type="NCBI Taxonomy" id="695850"/>
    <lineage>
        <taxon>Eukaryota</taxon>
        <taxon>Sar</taxon>
        <taxon>Stramenopiles</taxon>
        <taxon>Oomycota</taxon>
        <taxon>Saprolegniomycetes</taxon>
        <taxon>Saprolegniales</taxon>
        <taxon>Saprolegniaceae</taxon>
        <taxon>Saprolegnia</taxon>
    </lineage>
</organism>
<dbReference type="Proteomes" id="UP000030745">
    <property type="component" value="Unassembled WGS sequence"/>
</dbReference>
<dbReference type="KEGG" id="spar:SPRG_03358"/>
<gene>
    <name evidence="1" type="ORF">SPRG_03358</name>
</gene>
<dbReference type="OrthoDB" id="74412at2759"/>
<keyword evidence="2" id="KW-1185">Reference proteome</keyword>
<accession>A0A067D070</accession>
<evidence type="ECO:0000313" key="1">
    <source>
        <dbReference type="EMBL" id="KDO32141.1"/>
    </source>
</evidence>
<dbReference type="EMBL" id="KK583196">
    <property type="protein sequence ID" value="KDO32141.1"/>
    <property type="molecule type" value="Genomic_DNA"/>
</dbReference>
<evidence type="ECO:0000313" key="2">
    <source>
        <dbReference type="Proteomes" id="UP000030745"/>
    </source>
</evidence>
<sequence length="441" mass="47740">MWFKAKPVKFAAFKQQLAEGPADSSRRSSLVDNNSNSIVLRSQRQLPATSSSRGFAKQIEKFCLPERRSSTLTASTLSVESEQPSCSPAPRHRRCVSYEPSLSEHARRGVSTSPYNEPLIDAIYLDDATNGPAPIVVAASSKPSHRRSASLGAYAAFGAPRSYMVELPAHMHLGVCFEERDGAYVVHSVHATTSGASDVFAIAAGDVLIAINNAPPFAASPLALVLDGHHVFCLPPTDVARTFLFELSTAAGRHRSAPTAGIDVLWLPHQTLGLVLHADNDDATAIERIVHGRNPGMRHLAVGCVLRSINGVSTSGQSFPHVCDRLTALPKPALLRFAPRSELPTPLRIATGYLYHIVWSGVGPLQIALSRRNPSPVVVRTRASSDVCYQPTTPGARIEVGDELIKLNYRSVVDREYEAILAELRSGLKPIILTFFRPISP</sequence>
<dbReference type="AlphaFoldDB" id="A0A067D070"/>
<proteinExistence type="predicted"/>